<gene>
    <name evidence="2" type="ORF">OM33_16050</name>
</gene>
<dbReference type="Proteomes" id="UP000030341">
    <property type="component" value="Chromosome 2"/>
</dbReference>
<dbReference type="AlphaFoldDB" id="A0A0A7EJ54"/>
<proteinExistence type="predicted"/>
<dbReference type="RefSeq" id="WP_040135041.1">
    <property type="nucleotide sequence ID" value="NZ_CP009889.1"/>
</dbReference>
<dbReference type="PANTHER" id="PTHR43685:SF2">
    <property type="entry name" value="GLYCOSYLTRANSFERASE 2-LIKE DOMAIN-CONTAINING PROTEIN"/>
    <property type="match status" value="1"/>
</dbReference>
<dbReference type="InterPro" id="IPR050834">
    <property type="entry name" value="Glycosyltransf_2"/>
</dbReference>
<protein>
    <submittedName>
        <fullName evidence="2">Glycosyl transferase</fullName>
    </submittedName>
</protein>
<reference evidence="2 3" key="1">
    <citation type="submission" date="2014-11" db="EMBL/GenBank/DDBJ databases">
        <title>Complete Genome Sequence of Pseudoalteromonas sp. Strain OCN003 Isolated from Kaneohe Bay, Oahu, Hawaii.</title>
        <authorList>
            <person name="Beurmann S."/>
            <person name="Videau P."/>
            <person name="Ushijima B."/>
            <person name="Smith A.M."/>
            <person name="Aeby G.S."/>
            <person name="Callahan S.M."/>
            <person name="Belcaid M."/>
        </authorList>
    </citation>
    <scope>NUCLEOTIDE SEQUENCE [LARGE SCALE GENOMIC DNA]</scope>
    <source>
        <strain evidence="2 3">OCN003</strain>
    </source>
</reference>
<dbReference type="EMBL" id="CP009889">
    <property type="protein sequence ID" value="AIY66649.1"/>
    <property type="molecule type" value="Genomic_DNA"/>
</dbReference>
<dbReference type="Gene3D" id="3.90.550.10">
    <property type="entry name" value="Spore Coat Polysaccharide Biosynthesis Protein SpsA, Chain A"/>
    <property type="match status" value="1"/>
</dbReference>
<name>A0A0A7EJ54_9GAMM</name>
<evidence type="ECO:0000259" key="1">
    <source>
        <dbReference type="Pfam" id="PF00535"/>
    </source>
</evidence>
<dbReference type="OrthoDB" id="9802649at2"/>
<evidence type="ECO:0000313" key="3">
    <source>
        <dbReference type="Proteomes" id="UP000030341"/>
    </source>
</evidence>
<keyword evidence="3" id="KW-1185">Reference proteome</keyword>
<dbReference type="InterPro" id="IPR001173">
    <property type="entry name" value="Glyco_trans_2-like"/>
</dbReference>
<dbReference type="SUPFAM" id="SSF53448">
    <property type="entry name" value="Nucleotide-diphospho-sugar transferases"/>
    <property type="match status" value="1"/>
</dbReference>
<dbReference type="InterPro" id="IPR029044">
    <property type="entry name" value="Nucleotide-diphossugar_trans"/>
</dbReference>
<feature type="domain" description="Glycosyltransferase 2-like" evidence="1">
    <location>
        <begin position="6"/>
        <end position="146"/>
    </location>
</feature>
<dbReference type="GO" id="GO:0016740">
    <property type="term" value="F:transferase activity"/>
    <property type="evidence" value="ECO:0007669"/>
    <property type="project" value="UniProtKB-KW"/>
</dbReference>
<accession>A0A0A7EJ54</accession>
<dbReference type="STRING" id="1348114.OM33_16050"/>
<organism evidence="2 3">
    <name type="scientific">Pseudoalteromonas piratica</name>
    <dbReference type="NCBI Taxonomy" id="1348114"/>
    <lineage>
        <taxon>Bacteria</taxon>
        <taxon>Pseudomonadati</taxon>
        <taxon>Pseudomonadota</taxon>
        <taxon>Gammaproteobacteria</taxon>
        <taxon>Alteromonadales</taxon>
        <taxon>Pseudoalteromonadaceae</taxon>
        <taxon>Pseudoalteromonas</taxon>
    </lineage>
</organism>
<dbReference type="HOGENOM" id="CLU_025996_0_0_6"/>
<sequence length="315" mass="36277">MCKEVSIVMPNYNCLEYLPKAVDSVLQQQDVRFELIVIDDGSTDGSLEWLQQAEKKYNQVRVISQANMGVIAARNRAIKKANGKFIAFLDADDYWYPNKLRKQLDYMLANPNCGLTFTNYQHVDTQYQEIIDCFSYWPEFKTHRDANNPDYKQLENALDLLLIANVIGTSCVMVNKEIIERAGGFDPSLRSASDWDCWLRIALISDIGFCEDITMDYLMRPNSITANKQNRIDAMAEITERICTLGNVEATTRRKANARLLESYGEMHRENDDLTTAISFSFKAFKEYPHKRHLKHLCSDLKRLAIMRVNALCQV</sequence>
<evidence type="ECO:0000313" key="2">
    <source>
        <dbReference type="EMBL" id="AIY66649.1"/>
    </source>
</evidence>
<dbReference type="Pfam" id="PF00535">
    <property type="entry name" value="Glycos_transf_2"/>
    <property type="match status" value="1"/>
</dbReference>
<dbReference type="KEGG" id="pseo:OM33_16050"/>
<dbReference type="PANTHER" id="PTHR43685">
    <property type="entry name" value="GLYCOSYLTRANSFERASE"/>
    <property type="match status" value="1"/>
</dbReference>
<dbReference type="eggNOG" id="COG0463">
    <property type="taxonomic scope" value="Bacteria"/>
</dbReference>
<keyword evidence="2" id="KW-0808">Transferase</keyword>